<gene>
    <name evidence="1" type="ORF">V1478_012827</name>
</gene>
<accession>A0ABD2A9Y8</accession>
<protein>
    <submittedName>
        <fullName evidence="1">Uncharacterized protein</fullName>
    </submittedName>
</protein>
<sequence length="146" mass="16443">MRFTLVVDKYKTHASARVKTLESNFSMGRSRDRKQSHITTVIHHRDEIKAVCVRQPPRANNYAIALLTSVCPPICQHSNSDKNVAVITQTEVHLHYHLYYVCIHCLTSTIFCSNVCIKYLNSKTKLSGSLANVSNEASKIVQVTTP</sequence>
<evidence type="ECO:0000313" key="1">
    <source>
        <dbReference type="EMBL" id="KAL2717127.1"/>
    </source>
</evidence>
<reference evidence="1 2" key="1">
    <citation type="journal article" date="2024" name="Ann. Entomol. Soc. Am.">
        <title>Genomic analyses of the southern and eastern yellowjacket wasps (Hymenoptera: Vespidae) reveal evolutionary signatures of social life.</title>
        <authorList>
            <person name="Catto M.A."/>
            <person name="Caine P.B."/>
            <person name="Orr S.E."/>
            <person name="Hunt B.G."/>
            <person name="Goodisman M.A.D."/>
        </authorList>
    </citation>
    <scope>NUCLEOTIDE SEQUENCE [LARGE SCALE GENOMIC DNA]</scope>
    <source>
        <strain evidence="1">233</strain>
        <tissue evidence="1">Head and thorax</tissue>
    </source>
</reference>
<name>A0ABD2A9Y8_VESSQ</name>
<dbReference type="EMBL" id="JAUDFV010000153">
    <property type="protein sequence ID" value="KAL2717127.1"/>
    <property type="molecule type" value="Genomic_DNA"/>
</dbReference>
<dbReference type="Proteomes" id="UP001607302">
    <property type="component" value="Unassembled WGS sequence"/>
</dbReference>
<proteinExistence type="predicted"/>
<organism evidence="1 2">
    <name type="scientific">Vespula squamosa</name>
    <name type="common">Southern yellow jacket</name>
    <name type="synonym">Wasp</name>
    <dbReference type="NCBI Taxonomy" id="30214"/>
    <lineage>
        <taxon>Eukaryota</taxon>
        <taxon>Metazoa</taxon>
        <taxon>Ecdysozoa</taxon>
        <taxon>Arthropoda</taxon>
        <taxon>Hexapoda</taxon>
        <taxon>Insecta</taxon>
        <taxon>Pterygota</taxon>
        <taxon>Neoptera</taxon>
        <taxon>Endopterygota</taxon>
        <taxon>Hymenoptera</taxon>
        <taxon>Apocrita</taxon>
        <taxon>Aculeata</taxon>
        <taxon>Vespoidea</taxon>
        <taxon>Vespidae</taxon>
        <taxon>Vespinae</taxon>
        <taxon>Vespula</taxon>
    </lineage>
</organism>
<dbReference type="AlphaFoldDB" id="A0ABD2A9Y8"/>
<evidence type="ECO:0000313" key="2">
    <source>
        <dbReference type="Proteomes" id="UP001607302"/>
    </source>
</evidence>
<comment type="caution">
    <text evidence="1">The sequence shown here is derived from an EMBL/GenBank/DDBJ whole genome shotgun (WGS) entry which is preliminary data.</text>
</comment>
<keyword evidence="2" id="KW-1185">Reference proteome</keyword>